<gene>
    <name evidence="2" type="ORF">A3G99_00300</name>
</gene>
<name>A0A1G2USG5_9BACT</name>
<dbReference type="Proteomes" id="UP000176558">
    <property type="component" value="Unassembled WGS sequence"/>
</dbReference>
<dbReference type="AlphaFoldDB" id="A0A1G2USG5"/>
<accession>A0A1G2USG5</accession>
<dbReference type="EMBL" id="MHWT01000018">
    <property type="protein sequence ID" value="OHB12300.1"/>
    <property type="molecule type" value="Genomic_DNA"/>
</dbReference>
<evidence type="ECO:0008006" key="4">
    <source>
        <dbReference type="Google" id="ProtNLM"/>
    </source>
</evidence>
<organism evidence="2 3">
    <name type="scientific">Candidatus Zambryskibacteria bacterium RIFCSPLOWO2_12_FULL_39_23</name>
    <dbReference type="NCBI Taxonomy" id="1802776"/>
    <lineage>
        <taxon>Bacteria</taxon>
        <taxon>Candidatus Zambryskiibacteriota</taxon>
    </lineage>
</organism>
<proteinExistence type="predicted"/>
<evidence type="ECO:0000256" key="1">
    <source>
        <dbReference type="SAM" id="SignalP"/>
    </source>
</evidence>
<sequence length="343" mass="37635">MKYSWYMPFLLVLFAVFFTFDARGANAQIGDFGQSEINVEITPETPGPNEVVYVTLTSYLTNINAATITWMVNGKTINKGVGEKTFQFTVGDMNTTTTLDVVINTAEGQAIEKTVQIKPTSVDLIWQSGGYTPPFYKGKSLFAHQNSITFIAIPHIIGSNGGEISPKNLIYKWKLNGSVKDSSSGYGKNSYTMTGSLISRPLNVEVEVTSPADASLGYARTVVAPITPTIVFYKKDPLYGIGFQDALFGTEILQSKEMAIVGVPFFFSAGNQYELQYKWSINGVAIDNDTTQTTRVFRQNKGVSGTSNIGLSVEHLNKILQFSSVSFDLMFGENTTPITNENE</sequence>
<evidence type="ECO:0000313" key="2">
    <source>
        <dbReference type="EMBL" id="OHB12300.1"/>
    </source>
</evidence>
<reference evidence="2 3" key="1">
    <citation type="journal article" date="2016" name="Nat. Commun.">
        <title>Thousands of microbial genomes shed light on interconnected biogeochemical processes in an aquifer system.</title>
        <authorList>
            <person name="Anantharaman K."/>
            <person name="Brown C.T."/>
            <person name="Hug L.A."/>
            <person name="Sharon I."/>
            <person name="Castelle C.J."/>
            <person name="Probst A.J."/>
            <person name="Thomas B.C."/>
            <person name="Singh A."/>
            <person name="Wilkins M.J."/>
            <person name="Karaoz U."/>
            <person name="Brodie E.L."/>
            <person name="Williams K.H."/>
            <person name="Hubbard S.S."/>
            <person name="Banfield J.F."/>
        </authorList>
    </citation>
    <scope>NUCLEOTIDE SEQUENCE [LARGE SCALE GENOMIC DNA]</scope>
</reference>
<feature type="signal peptide" evidence="1">
    <location>
        <begin position="1"/>
        <end position="27"/>
    </location>
</feature>
<comment type="caution">
    <text evidence="2">The sequence shown here is derived from an EMBL/GenBank/DDBJ whole genome shotgun (WGS) entry which is preliminary data.</text>
</comment>
<feature type="chain" id="PRO_5009584770" description="Ig-like domain-containing protein" evidence="1">
    <location>
        <begin position="28"/>
        <end position="343"/>
    </location>
</feature>
<protein>
    <recommendedName>
        <fullName evidence="4">Ig-like domain-containing protein</fullName>
    </recommendedName>
</protein>
<evidence type="ECO:0000313" key="3">
    <source>
        <dbReference type="Proteomes" id="UP000176558"/>
    </source>
</evidence>
<keyword evidence="1" id="KW-0732">Signal</keyword>